<protein>
    <recommendedName>
        <fullName evidence="1">SpoVT-AbrB domain-containing protein</fullName>
    </recommendedName>
</protein>
<dbReference type="Pfam" id="PF04014">
    <property type="entry name" value="MazE_antitoxin"/>
    <property type="match status" value="1"/>
</dbReference>
<dbReference type="AlphaFoldDB" id="A0A679JL93"/>
<dbReference type="NCBIfam" id="TIGR02609">
    <property type="entry name" value="doc_partner"/>
    <property type="match status" value="1"/>
</dbReference>
<sequence>MSALKLTQIGNSVGVILPKEVLANMNVGKGDTVYLTQAANGGVTITPYDDEFERQMEAARRVMKKRRNVLRELAK</sequence>
<dbReference type="EMBL" id="LR743507">
    <property type="protein sequence ID" value="CAA2108131.1"/>
    <property type="molecule type" value="Genomic_DNA"/>
</dbReference>
<dbReference type="SMART" id="SM00966">
    <property type="entry name" value="SpoVT_AbrB"/>
    <property type="match status" value="1"/>
</dbReference>
<dbReference type="SUPFAM" id="SSF89447">
    <property type="entry name" value="AbrB/MazE/MraZ-like"/>
    <property type="match status" value="1"/>
</dbReference>
<gene>
    <name evidence="2" type="ORF">VVAX_04645</name>
</gene>
<dbReference type="GO" id="GO:0003677">
    <property type="term" value="F:DNA binding"/>
    <property type="evidence" value="ECO:0007669"/>
    <property type="project" value="InterPro"/>
</dbReference>
<name>A0A679JL93_VARPD</name>
<dbReference type="RefSeq" id="WP_339092158.1">
    <property type="nucleotide sequence ID" value="NZ_LR743507.1"/>
</dbReference>
<reference evidence="2" key="1">
    <citation type="submission" date="2019-12" db="EMBL/GenBank/DDBJ databases">
        <authorList>
            <person name="Cremers G."/>
        </authorList>
    </citation>
    <scope>NUCLEOTIDE SEQUENCE</scope>
    <source>
        <strain evidence="2">Vvax</strain>
    </source>
</reference>
<accession>A0A679JL93</accession>
<dbReference type="Gene3D" id="2.10.260.10">
    <property type="match status" value="1"/>
</dbReference>
<organism evidence="2">
    <name type="scientific">Variovorax paradoxus</name>
    <dbReference type="NCBI Taxonomy" id="34073"/>
    <lineage>
        <taxon>Bacteria</taxon>
        <taxon>Pseudomonadati</taxon>
        <taxon>Pseudomonadota</taxon>
        <taxon>Betaproteobacteria</taxon>
        <taxon>Burkholderiales</taxon>
        <taxon>Comamonadaceae</taxon>
        <taxon>Variovorax</taxon>
    </lineage>
</organism>
<dbReference type="InterPro" id="IPR013432">
    <property type="entry name" value="Doc_partner"/>
</dbReference>
<evidence type="ECO:0000313" key="2">
    <source>
        <dbReference type="EMBL" id="CAA2108131.1"/>
    </source>
</evidence>
<evidence type="ECO:0000259" key="1">
    <source>
        <dbReference type="SMART" id="SM00966"/>
    </source>
</evidence>
<feature type="domain" description="SpoVT-AbrB" evidence="1">
    <location>
        <begin position="7"/>
        <end position="53"/>
    </location>
</feature>
<dbReference type="InterPro" id="IPR007159">
    <property type="entry name" value="SpoVT-AbrB_dom"/>
</dbReference>
<dbReference type="InterPro" id="IPR037914">
    <property type="entry name" value="SpoVT-AbrB_sf"/>
</dbReference>
<proteinExistence type="predicted"/>